<protein>
    <submittedName>
        <fullName evidence="1">Uncharacterized protein</fullName>
    </submittedName>
</protein>
<reference evidence="2" key="1">
    <citation type="journal article" date="2017" name="Plant J.">
        <title>The pomegranate (Punica granatum L.) genome and the genomics of punicalagin biosynthesis.</title>
        <authorList>
            <person name="Qin G."/>
            <person name="Xu C."/>
            <person name="Ming R."/>
            <person name="Tang H."/>
            <person name="Guyot R."/>
            <person name="Kramer E.M."/>
            <person name="Hu Y."/>
            <person name="Yi X."/>
            <person name="Qi Y."/>
            <person name="Xu X."/>
            <person name="Gao Z."/>
            <person name="Pan H."/>
            <person name="Jian J."/>
            <person name="Tian Y."/>
            <person name="Yue Z."/>
            <person name="Xu Y."/>
        </authorList>
    </citation>
    <scope>NUCLEOTIDE SEQUENCE [LARGE SCALE GENOMIC DNA]</scope>
    <source>
        <strain evidence="2">cv. Dabenzi</strain>
    </source>
</reference>
<organism evidence="1 2">
    <name type="scientific">Punica granatum</name>
    <name type="common">Pomegranate</name>
    <dbReference type="NCBI Taxonomy" id="22663"/>
    <lineage>
        <taxon>Eukaryota</taxon>
        <taxon>Viridiplantae</taxon>
        <taxon>Streptophyta</taxon>
        <taxon>Embryophyta</taxon>
        <taxon>Tracheophyta</taxon>
        <taxon>Spermatophyta</taxon>
        <taxon>Magnoliopsida</taxon>
        <taxon>eudicotyledons</taxon>
        <taxon>Gunneridae</taxon>
        <taxon>Pentapetalae</taxon>
        <taxon>rosids</taxon>
        <taxon>malvids</taxon>
        <taxon>Myrtales</taxon>
        <taxon>Lythraceae</taxon>
        <taxon>Punica</taxon>
    </lineage>
</organism>
<comment type="caution">
    <text evidence="1">The sequence shown here is derived from an EMBL/GenBank/DDBJ whole genome shotgun (WGS) entry which is preliminary data.</text>
</comment>
<name>A0A218XWT2_PUNGR</name>
<dbReference type="Proteomes" id="UP000197138">
    <property type="component" value="Unassembled WGS sequence"/>
</dbReference>
<evidence type="ECO:0000313" key="1">
    <source>
        <dbReference type="EMBL" id="OWM89414.1"/>
    </source>
</evidence>
<proteinExistence type="predicted"/>
<evidence type="ECO:0000313" key="2">
    <source>
        <dbReference type="Proteomes" id="UP000197138"/>
    </source>
</evidence>
<sequence>MESPARHVVPHGGGCGSPARHVVPHGGGCGAPSIHVVPHPVISTLLSKHFVDLPSPSNVDFAMKHRRPKVSSHSLLVSVNPVLSFELSELRSSWSNIFPKIALRSSQ</sequence>
<dbReference type="AlphaFoldDB" id="A0A218XWT2"/>
<accession>A0A218XWT2</accession>
<dbReference type="EMBL" id="MTKT01000666">
    <property type="protein sequence ID" value="OWM89414.1"/>
    <property type="molecule type" value="Genomic_DNA"/>
</dbReference>
<gene>
    <name evidence="1" type="ORF">CDL15_Pgr024162</name>
</gene>